<evidence type="ECO:0000313" key="4">
    <source>
        <dbReference type="Proteomes" id="UP000001357"/>
    </source>
</evidence>
<dbReference type="KEGG" id="mbr:MONBRDRAFT_10032"/>
<dbReference type="PANTHER" id="PTHR12526:SF584">
    <property type="entry name" value="GLYCOSYLTRANSFERASE"/>
    <property type="match status" value="1"/>
</dbReference>
<proteinExistence type="predicted"/>
<dbReference type="Pfam" id="PF00534">
    <property type="entry name" value="Glycos_transf_1"/>
    <property type="match status" value="1"/>
</dbReference>
<organism evidence="3 4">
    <name type="scientific">Monosiga brevicollis</name>
    <name type="common">Choanoflagellate</name>
    <dbReference type="NCBI Taxonomy" id="81824"/>
    <lineage>
        <taxon>Eukaryota</taxon>
        <taxon>Choanoflagellata</taxon>
        <taxon>Craspedida</taxon>
        <taxon>Salpingoecidae</taxon>
        <taxon>Monosiga</taxon>
    </lineage>
</organism>
<keyword evidence="1" id="KW-0808">Transferase</keyword>
<dbReference type="RefSeq" id="XP_001747717.1">
    <property type="nucleotide sequence ID" value="XM_001747665.1"/>
</dbReference>
<reference evidence="3 4" key="1">
    <citation type="journal article" date="2008" name="Nature">
        <title>The genome of the choanoflagellate Monosiga brevicollis and the origin of metazoans.</title>
        <authorList>
            <consortium name="JGI Sequencing"/>
            <person name="King N."/>
            <person name="Westbrook M.J."/>
            <person name="Young S.L."/>
            <person name="Kuo A."/>
            <person name="Abedin M."/>
            <person name="Chapman J."/>
            <person name="Fairclough S."/>
            <person name="Hellsten U."/>
            <person name="Isogai Y."/>
            <person name="Letunic I."/>
            <person name="Marr M."/>
            <person name="Pincus D."/>
            <person name="Putnam N."/>
            <person name="Rokas A."/>
            <person name="Wright K.J."/>
            <person name="Zuzow R."/>
            <person name="Dirks W."/>
            <person name="Good M."/>
            <person name="Goodstein D."/>
            <person name="Lemons D."/>
            <person name="Li W."/>
            <person name="Lyons J.B."/>
            <person name="Morris A."/>
            <person name="Nichols S."/>
            <person name="Richter D.J."/>
            <person name="Salamov A."/>
            <person name="Bork P."/>
            <person name="Lim W.A."/>
            <person name="Manning G."/>
            <person name="Miller W.T."/>
            <person name="McGinnis W."/>
            <person name="Shapiro H."/>
            <person name="Tjian R."/>
            <person name="Grigoriev I.V."/>
            <person name="Rokhsar D."/>
        </authorList>
    </citation>
    <scope>NUCLEOTIDE SEQUENCE [LARGE SCALE GENOMIC DNA]</scope>
    <source>
        <strain evidence="4">MX1 / ATCC 50154</strain>
    </source>
</reference>
<evidence type="ECO:0000256" key="1">
    <source>
        <dbReference type="ARBA" id="ARBA00022676"/>
    </source>
</evidence>
<dbReference type="EMBL" id="CH991559">
    <property type="protein sequence ID" value="EDQ87457.1"/>
    <property type="molecule type" value="Genomic_DNA"/>
</dbReference>
<dbReference type="GO" id="GO:0016757">
    <property type="term" value="F:glycosyltransferase activity"/>
    <property type="evidence" value="ECO:0007669"/>
    <property type="project" value="UniProtKB-KW"/>
</dbReference>
<sequence length="590" mass="66863">MPAFLKQYSSYEEELFMDRLSPDLPVLNLCHRHWKGIRQATTMQGLPTIMGTSMAFPRFLHRIESLIQTKQVQHVVMHGCIPHYKNALVHLKEQYPHVKLSIVYHGSFAQHVDSFADVQCVQSMFELYSADILHKIASVRASHDIDMQEMLGRPVARIANYPLLPTTFPVRFSAFDGKVHIAILAASTNWRKNMIVQLIAAACHMPDAVVHMSLPPRMPVPTYLDSCVGQVIPFSPSAHSITLDLMQRVDLCFYVTFSEGDPMVPMECASASVPTLVADVSDAYDLDLETRQQLVVPTPDSPYAVAAVAKAALKHYDSVLQSPEARARNVYMYEMERLDMWLADGLLASSGHLVNWYAKQYHLPAQKLLPTGLPWASILAHTGPRGTQDPSKSQRFMFYGRVAPVKGITTIVEAIRLLFEAHPTARFLFAGPDGFCPDHKFECIKDMLGKKHARRITFARPHPRDKLAQLVTDVRAAIFASHYETTVLAAHELYYQHVPLIVPAEAPLNEYFTERNAITYRPRDAHALKDAMLRALDDQSPEFRRAALTPDLEYTYDDSIYTNVRVPEVEVDEHHYARLLDRARELMETY</sequence>
<dbReference type="PANTHER" id="PTHR12526">
    <property type="entry name" value="GLYCOSYLTRANSFERASE"/>
    <property type="match status" value="1"/>
</dbReference>
<gene>
    <name evidence="3" type="ORF">MONBRDRAFT_10032</name>
</gene>
<keyword evidence="4" id="KW-1185">Reference proteome</keyword>
<feature type="domain" description="Glycosyl transferase family 1" evidence="2">
    <location>
        <begin position="390"/>
        <end position="544"/>
    </location>
</feature>
<dbReference type="Gene3D" id="3.40.50.2000">
    <property type="entry name" value="Glycogen Phosphorylase B"/>
    <property type="match status" value="2"/>
</dbReference>
<keyword evidence="1" id="KW-0328">Glycosyltransferase</keyword>
<dbReference type="InParanoid" id="A9V4Z8"/>
<dbReference type="SUPFAM" id="SSF53756">
    <property type="entry name" value="UDP-Glycosyltransferase/glycogen phosphorylase"/>
    <property type="match status" value="2"/>
</dbReference>
<protein>
    <recommendedName>
        <fullName evidence="2">Glycosyl transferase family 1 domain-containing protein</fullName>
    </recommendedName>
</protein>
<dbReference type="Proteomes" id="UP000001357">
    <property type="component" value="Unassembled WGS sequence"/>
</dbReference>
<evidence type="ECO:0000259" key="2">
    <source>
        <dbReference type="Pfam" id="PF00534"/>
    </source>
</evidence>
<name>A9V4Z8_MONBE</name>
<accession>A9V4Z8</accession>
<dbReference type="InterPro" id="IPR001296">
    <property type="entry name" value="Glyco_trans_1"/>
</dbReference>
<dbReference type="GeneID" id="5892945"/>
<evidence type="ECO:0000313" key="3">
    <source>
        <dbReference type="EMBL" id="EDQ87457.1"/>
    </source>
</evidence>
<dbReference type="AlphaFoldDB" id="A9V4Z8"/>